<comment type="caution">
    <text evidence="2">The sequence shown here is derived from an EMBL/GenBank/DDBJ whole genome shotgun (WGS) entry which is preliminary data.</text>
</comment>
<dbReference type="CDD" id="cd09279">
    <property type="entry name" value="RNase_HI_like"/>
    <property type="match status" value="1"/>
</dbReference>
<organism evidence="2 3">
    <name type="scientific">Undibacterium danionis</name>
    <dbReference type="NCBI Taxonomy" id="1812100"/>
    <lineage>
        <taxon>Bacteria</taxon>
        <taxon>Pseudomonadati</taxon>
        <taxon>Pseudomonadota</taxon>
        <taxon>Betaproteobacteria</taxon>
        <taxon>Burkholderiales</taxon>
        <taxon>Oxalobacteraceae</taxon>
        <taxon>Undibacterium</taxon>
    </lineage>
</organism>
<reference evidence="2 3" key="1">
    <citation type="submission" date="2024-09" db="EMBL/GenBank/DDBJ databases">
        <authorList>
            <person name="Sun Q."/>
            <person name="Mori K."/>
        </authorList>
    </citation>
    <scope>NUCLEOTIDE SEQUENCE [LARGE SCALE GENOMIC DNA]</scope>
    <source>
        <strain evidence="2 3">CCM 8677</strain>
    </source>
</reference>
<keyword evidence="2" id="KW-0378">Hydrolase</keyword>
<evidence type="ECO:0000259" key="1">
    <source>
        <dbReference type="PROSITE" id="PS50879"/>
    </source>
</evidence>
<dbReference type="RefSeq" id="WP_390214184.1">
    <property type="nucleotide sequence ID" value="NZ_JBHLXJ010000018.1"/>
</dbReference>
<sequence>MNLEFDFESLSGLAFHRELVQSRRIAQRDHLSPEAALMQVLTQSAGDNGLTVLLDQRRQQKLRQAEIKNEKRHLAQQKFQQKIASRAAPISSWCGWFDGSARPNPGVCAIGVVLQAPDGRQWTLSRAIGYGTSSTAEYQALIALLELAISHGSCDIHIYGDSRVIIDDLYAHTSSDTSSYVVQSAPSLVSTLVPMRSAALELMEQIAGVHLHWIPRARNQQADALAQRGFAINP</sequence>
<dbReference type="Gene3D" id="3.30.420.10">
    <property type="entry name" value="Ribonuclease H-like superfamily/Ribonuclease H"/>
    <property type="match status" value="1"/>
</dbReference>
<dbReference type="EC" id="3.1.26.4" evidence="2"/>
<dbReference type="Proteomes" id="UP001589844">
    <property type="component" value="Unassembled WGS sequence"/>
</dbReference>
<dbReference type="Pfam" id="PF13456">
    <property type="entry name" value="RVT_3"/>
    <property type="match status" value="1"/>
</dbReference>
<name>A0ABV6IIA7_9BURK</name>
<proteinExistence type="predicted"/>
<protein>
    <submittedName>
        <fullName evidence="2">Ribonuclease HI family protein</fullName>
        <ecNumber evidence="2">3.1.26.4</ecNumber>
    </submittedName>
</protein>
<dbReference type="EMBL" id="JBHLXJ010000018">
    <property type="protein sequence ID" value="MFC0351574.1"/>
    <property type="molecule type" value="Genomic_DNA"/>
</dbReference>
<dbReference type="GO" id="GO:0004523">
    <property type="term" value="F:RNA-DNA hybrid ribonuclease activity"/>
    <property type="evidence" value="ECO:0007669"/>
    <property type="project" value="UniProtKB-EC"/>
</dbReference>
<dbReference type="InterPro" id="IPR012337">
    <property type="entry name" value="RNaseH-like_sf"/>
</dbReference>
<dbReference type="PROSITE" id="PS50879">
    <property type="entry name" value="RNASE_H_1"/>
    <property type="match status" value="1"/>
</dbReference>
<dbReference type="InterPro" id="IPR002156">
    <property type="entry name" value="RNaseH_domain"/>
</dbReference>
<feature type="domain" description="RNase H type-1" evidence="1">
    <location>
        <begin position="89"/>
        <end position="231"/>
    </location>
</feature>
<evidence type="ECO:0000313" key="2">
    <source>
        <dbReference type="EMBL" id="MFC0351574.1"/>
    </source>
</evidence>
<dbReference type="InterPro" id="IPR036397">
    <property type="entry name" value="RNaseH_sf"/>
</dbReference>
<gene>
    <name evidence="2" type="ORF">ACFFJH_17260</name>
</gene>
<accession>A0ABV6IIA7</accession>
<dbReference type="PANTHER" id="PTHR46387:SF2">
    <property type="entry name" value="RIBONUCLEASE HI"/>
    <property type="match status" value="1"/>
</dbReference>
<evidence type="ECO:0000313" key="3">
    <source>
        <dbReference type="Proteomes" id="UP001589844"/>
    </source>
</evidence>
<keyword evidence="3" id="KW-1185">Reference proteome</keyword>
<dbReference type="SUPFAM" id="SSF53098">
    <property type="entry name" value="Ribonuclease H-like"/>
    <property type="match status" value="1"/>
</dbReference>
<dbReference type="PANTHER" id="PTHR46387">
    <property type="entry name" value="POLYNUCLEOTIDYL TRANSFERASE, RIBONUCLEASE H-LIKE SUPERFAMILY PROTEIN"/>
    <property type="match status" value="1"/>
</dbReference>